<evidence type="ECO:0000256" key="7">
    <source>
        <dbReference type="PROSITE-ProRule" id="PRU01360"/>
    </source>
</evidence>
<dbReference type="InterPro" id="IPR012910">
    <property type="entry name" value="Plug_dom"/>
</dbReference>
<feature type="signal peptide" evidence="8">
    <location>
        <begin position="1"/>
        <end position="19"/>
    </location>
</feature>
<comment type="subcellular location">
    <subcellularLocation>
        <location evidence="1 7">Cell outer membrane</location>
        <topology evidence="1 7">Multi-pass membrane protein</topology>
    </subcellularLocation>
</comment>
<evidence type="ECO:0000256" key="4">
    <source>
        <dbReference type="ARBA" id="ARBA00022692"/>
    </source>
</evidence>
<dbReference type="PANTHER" id="PTHR30442:SF0">
    <property type="entry name" value="FE(3+) DICITRATE TRANSPORT PROTEIN FECA"/>
    <property type="match status" value="1"/>
</dbReference>
<dbReference type="OrthoDB" id="609136at2"/>
<evidence type="ECO:0000313" key="11">
    <source>
        <dbReference type="Proteomes" id="UP000305848"/>
    </source>
</evidence>
<evidence type="ECO:0000256" key="2">
    <source>
        <dbReference type="ARBA" id="ARBA00022448"/>
    </source>
</evidence>
<protein>
    <submittedName>
        <fullName evidence="10">SusC/RagA family TonB-linked outer membrane protein</fullName>
    </submittedName>
</protein>
<evidence type="ECO:0000256" key="1">
    <source>
        <dbReference type="ARBA" id="ARBA00004571"/>
    </source>
</evidence>
<keyword evidence="5 7" id="KW-0472">Membrane</keyword>
<dbReference type="GO" id="GO:0009279">
    <property type="term" value="C:cell outer membrane"/>
    <property type="evidence" value="ECO:0007669"/>
    <property type="project" value="UniProtKB-SubCell"/>
</dbReference>
<keyword evidence="11" id="KW-1185">Reference proteome</keyword>
<comment type="caution">
    <text evidence="10">The sequence shown here is derived from an EMBL/GenBank/DDBJ whole genome shotgun (WGS) entry which is preliminary data.</text>
</comment>
<comment type="similarity">
    <text evidence="7">Belongs to the TonB-dependent receptor family.</text>
</comment>
<feature type="domain" description="TonB-dependent receptor plug" evidence="9">
    <location>
        <begin position="117"/>
        <end position="242"/>
    </location>
</feature>
<evidence type="ECO:0000259" key="9">
    <source>
        <dbReference type="Pfam" id="PF07715"/>
    </source>
</evidence>
<dbReference type="InterPro" id="IPR037066">
    <property type="entry name" value="Plug_dom_sf"/>
</dbReference>
<dbReference type="Gene3D" id="2.40.170.20">
    <property type="entry name" value="TonB-dependent receptor, beta-barrel domain"/>
    <property type="match status" value="1"/>
</dbReference>
<keyword evidence="2 7" id="KW-0813">Transport</keyword>
<dbReference type="SUPFAM" id="SSF49464">
    <property type="entry name" value="Carboxypeptidase regulatory domain-like"/>
    <property type="match status" value="1"/>
</dbReference>
<keyword evidence="4 7" id="KW-0812">Transmembrane</keyword>
<accession>A0A4U3LAE3</accession>
<evidence type="ECO:0000313" key="10">
    <source>
        <dbReference type="EMBL" id="TKK71639.1"/>
    </source>
</evidence>
<dbReference type="GO" id="GO:0033214">
    <property type="term" value="P:siderophore-iron import into cell"/>
    <property type="evidence" value="ECO:0007669"/>
    <property type="project" value="TreeGrafter"/>
</dbReference>
<evidence type="ECO:0000256" key="6">
    <source>
        <dbReference type="ARBA" id="ARBA00023237"/>
    </source>
</evidence>
<dbReference type="PROSITE" id="PS52016">
    <property type="entry name" value="TONB_DEPENDENT_REC_3"/>
    <property type="match status" value="1"/>
</dbReference>
<feature type="chain" id="PRO_5020942897" evidence="8">
    <location>
        <begin position="20"/>
        <end position="1037"/>
    </location>
</feature>
<evidence type="ECO:0000256" key="5">
    <source>
        <dbReference type="ARBA" id="ARBA00023136"/>
    </source>
</evidence>
<sequence length="1037" mass="113884">MRKHYLLLVLCSICISAFSQTGRQISGTVTASGTKQPLDKVTVTEKGTRNFTLTDSLGNFSMVLSTNDATLVFSYIGYQDLEIKAGNATNVDVQLLPNTSDLSEVVVTALGIKRELRSLGYASQQVSSQQITQSKQPNLINALQGKVAGVTISSTGGGPGQSASILIRGINSLDPGKNNQPLFVIDGLPIDNSTFTTGTEGGRGVQMPNRVSDINPEDIESVNILRGGAATALYGLRGANGVVVITTKSGQAGTLKVNYSSTYSIDNVNKIPDIQLKYTQGFSGEYDSSNFWPAWGPTIAEAKAIDPSHPDKLFNNWKRAYQTGHQYKNAVTFSGGSEKATFSSSLSHFRQDGTIPFTWYQDVTARVNGQLKFSDKFRMGTSIIYANTDGNFYDADRYNEELIYWAPRWDVMDYKKPDGTQKTYGNGNPVYLAATNKFRTRVDHVIGSLNFAYSPFTWLTASYLLGMDEYSDARTATAPGPQGIPGEIPGEDNGLGFVHEYRLNYHQLNSNLLLTFDKTWAGKFQTTLRIGNDVLNRKLDRTSAIGDELDVYNLFNLSNAKQVSIAQYKENYRIVGAYGDLTLGYDNFLYLNLTARNDWTSTLETANRSFFYPSVNLSYIFTQNLQLPAWIGYGKLRASLAGIGKDAAPYQTSITYSPSFGTPVNGVIGWSRDDNGGIASLQPEKTTSFEAGTDLNFFKDRVGLNFTWYKSNSKQQIIPVSTAPSTGGTSFTLNSGEIENKGVELTLRGTPVKTKDFNWDVTINYSANRSKILSIYPGLAEIVVGSQFGYSNSTVTMKYVPGQSAGDIFGTPWARYNDTKDPLYSDKSLPLLIGDDGFPVLTPYSTQRVLGNAYPKWIGSIGNTFNYKNWSLYMLWDARQGLEKYDQFSNFMAAFGISEITLNRDQTIVFDGVLADGTKNTKPVYLGQGVGPDGVDYSAGYYRNRYRGIAENFVEDASWVRLRSASLSYTFPNKMFGNSIVKNLSLGVTGNNLLLFTKYKGFDPESSSTPAGSNANGFAGFTYPALRSVVFSLNVGF</sequence>
<dbReference type="NCBIfam" id="TIGR04057">
    <property type="entry name" value="SusC_RagA_signa"/>
    <property type="match status" value="1"/>
</dbReference>
<dbReference type="InterPro" id="IPR023996">
    <property type="entry name" value="TonB-dep_OMP_SusC/RagA"/>
</dbReference>
<gene>
    <name evidence="10" type="ORF">FC093_01035</name>
</gene>
<name>A0A4U3LAE3_9BACT</name>
<keyword evidence="8" id="KW-0732">Signal</keyword>
<keyword evidence="6 7" id="KW-0998">Cell outer membrane</keyword>
<organism evidence="10 11">
    <name type="scientific">Ilyomonas limi</name>
    <dbReference type="NCBI Taxonomy" id="2575867"/>
    <lineage>
        <taxon>Bacteria</taxon>
        <taxon>Pseudomonadati</taxon>
        <taxon>Bacteroidota</taxon>
        <taxon>Chitinophagia</taxon>
        <taxon>Chitinophagales</taxon>
        <taxon>Chitinophagaceae</taxon>
        <taxon>Ilyomonas</taxon>
    </lineage>
</organism>
<dbReference type="RefSeq" id="WP_137259879.1">
    <property type="nucleotide sequence ID" value="NZ_SZQL01000001.1"/>
</dbReference>
<dbReference type="InterPro" id="IPR036942">
    <property type="entry name" value="Beta-barrel_TonB_sf"/>
</dbReference>
<dbReference type="Gene3D" id="2.60.40.1120">
    <property type="entry name" value="Carboxypeptidase-like, regulatory domain"/>
    <property type="match status" value="1"/>
</dbReference>
<dbReference type="Proteomes" id="UP000305848">
    <property type="component" value="Unassembled WGS sequence"/>
</dbReference>
<dbReference type="EMBL" id="SZQL01000001">
    <property type="protein sequence ID" value="TKK71639.1"/>
    <property type="molecule type" value="Genomic_DNA"/>
</dbReference>
<dbReference type="Gene3D" id="2.170.130.10">
    <property type="entry name" value="TonB-dependent receptor, plug domain"/>
    <property type="match status" value="1"/>
</dbReference>
<dbReference type="InterPro" id="IPR008969">
    <property type="entry name" value="CarboxyPept-like_regulatory"/>
</dbReference>
<keyword evidence="3 7" id="KW-1134">Transmembrane beta strand</keyword>
<evidence type="ECO:0000256" key="3">
    <source>
        <dbReference type="ARBA" id="ARBA00022452"/>
    </source>
</evidence>
<dbReference type="NCBIfam" id="TIGR04056">
    <property type="entry name" value="OMP_RagA_SusC"/>
    <property type="match status" value="1"/>
</dbReference>
<evidence type="ECO:0000256" key="8">
    <source>
        <dbReference type="SAM" id="SignalP"/>
    </source>
</evidence>
<proteinExistence type="inferred from homology"/>
<dbReference type="PANTHER" id="PTHR30442">
    <property type="entry name" value="IRON III DICITRATE TRANSPORT PROTEIN FECA"/>
    <property type="match status" value="1"/>
</dbReference>
<dbReference type="Pfam" id="PF07715">
    <property type="entry name" value="Plug"/>
    <property type="match status" value="1"/>
</dbReference>
<dbReference type="InterPro" id="IPR039426">
    <property type="entry name" value="TonB-dep_rcpt-like"/>
</dbReference>
<dbReference type="Pfam" id="PF13715">
    <property type="entry name" value="CarbopepD_reg_2"/>
    <property type="match status" value="1"/>
</dbReference>
<reference evidence="10 11" key="1">
    <citation type="submission" date="2019-05" db="EMBL/GenBank/DDBJ databases">
        <title>Panacibacter sp. strain 17mud1-8 Genome sequencing and assembly.</title>
        <authorList>
            <person name="Chhetri G."/>
        </authorList>
    </citation>
    <scope>NUCLEOTIDE SEQUENCE [LARGE SCALE GENOMIC DNA]</scope>
    <source>
        <strain evidence="10 11">17mud1-8</strain>
    </source>
</reference>
<dbReference type="SUPFAM" id="SSF56935">
    <property type="entry name" value="Porins"/>
    <property type="match status" value="1"/>
</dbReference>
<dbReference type="AlphaFoldDB" id="A0A4U3LAE3"/>
<dbReference type="InterPro" id="IPR023997">
    <property type="entry name" value="TonB-dep_OMP_SusC/RagA_CS"/>
</dbReference>